<name>A0A0L6UEZ8_9BASI</name>
<protein>
    <submittedName>
        <fullName evidence="1">Uncharacterized protein</fullName>
    </submittedName>
</protein>
<keyword evidence="2" id="KW-1185">Reference proteome</keyword>
<organism evidence="1 2">
    <name type="scientific">Puccinia sorghi</name>
    <dbReference type="NCBI Taxonomy" id="27349"/>
    <lineage>
        <taxon>Eukaryota</taxon>
        <taxon>Fungi</taxon>
        <taxon>Dikarya</taxon>
        <taxon>Basidiomycota</taxon>
        <taxon>Pucciniomycotina</taxon>
        <taxon>Pucciniomycetes</taxon>
        <taxon>Pucciniales</taxon>
        <taxon>Pucciniaceae</taxon>
        <taxon>Puccinia</taxon>
    </lineage>
</organism>
<comment type="caution">
    <text evidence="1">The sequence shown here is derived from an EMBL/GenBank/DDBJ whole genome shotgun (WGS) entry which is preliminary data.</text>
</comment>
<reference evidence="1 2" key="1">
    <citation type="submission" date="2015-08" db="EMBL/GenBank/DDBJ databases">
        <title>Next Generation Sequencing and Analysis of the Genome of Puccinia sorghi L Schw, the Causal Agent of Maize Common Rust.</title>
        <authorList>
            <person name="Rochi L."/>
            <person name="Burguener G."/>
            <person name="Darino M."/>
            <person name="Turjanski A."/>
            <person name="Kreff E."/>
            <person name="Dieguez M.J."/>
            <person name="Sacco F."/>
        </authorList>
    </citation>
    <scope>NUCLEOTIDE SEQUENCE [LARGE SCALE GENOMIC DNA]</scope>
    <source>
        <strain evidence="1 2">RO10H11247</strain>
    </source>
</reference>
<accession>A0A0L6UEZ8</accession>
<evidence type="ECO:0000313" key="1">
    <source>
        <dbReference type="EMBL" id="KNZ47134.1"/>
    </source>
</evidence>
<sequence>MGGNGVKGLVVQREKGGERWKKIVFCFALFRSLLLLTTLGKKRAHSAHEKNYLAQTISNRSQELLRCVTLPRATPAGRDLRMKSNFLGGQGIHFAGENNLNPKTIPILNIRKLIQMSLIFNSMTSSSITSKIDQLFIEKKKCFHNTRLVAHMQQGGIYLTQPIATVRTGFKKGKSVCLSSSPCCPISSNKILKFIFRIVNKVSEFVQSTHLLLFSQSWHMHNYAFTSVTPRQIFLMRHCTCIKNIYCVSQKAWTSYIYFLSYFFLVYLMSYHDFQKSYMECLSAPIMGNAHAGRTCIFFFLETLQKTSDIMFSHFLRQKTIILGHFGKQKRPSRFNESSPPMCIDYSLVLLWKNPEWVMVCSSLPVPSFRRISPTAYKSLILSLLKKSISNISNPQLETKFTGEEQNCFKKGGFLKPQPLQNGTFCHI</sequence>
<dbReference type="VEuPathDB" id="FungiDB:VP01_664g1"/>
<dbReference type="AlphaFoldDB" id="A0A0L6UEZ8"/>
<gene>
    <name evidence="1" type="ORF">VP01_664g1</name>
</gene>
<proteinExistence type="predicted"/>
<evidence type="ECO:0000313" key="2">
    <source>
        <dbReference type="Proteomes" id="UP000037035"/>
    </source>
</evidence>
<dbReference type="EMBL" id="LAVV01011996">
    <property type="protein sequence ID" value="KNZ47134.1"/>
    <property type="molecule type" value="Genomic_DNA"/>
</dbReference>
<dbReference type="Proteomes" id="UP000037035">
    <property type="component" value="Unassembled WGS sequence"/>
</dbReference>